<sequence length="64" mass="7126">MSDIETKEALDRDIVRLEASLRELSEQAAAASGAANEEAIATRIEEEQARLDDLRSRRKALDRA</sequence>
<evidence type="ECO:0000313" key="2">
    <source>
        <dbReference type="EMBL" id="BAT27524.1"/>
    </source>
</evidence>
<feature type="coiled-coil region" evidence="1">
    <location>
        <begin position="7"/>
        <end position="64"/>
    </location>
</feature>
<reference evidence="2" key="1">
    <citation type="journal article" date="2015" name="Proc. Natl. Acad. Sci. U.S.A.">
        <title>Bacterial clade with the ribosomal RNA operon on a small plasmid rather than the chromosome.</title>
        <authorList>
            <person name="Anda M."/>
            <person name="Ohtsubo Y."/>
            <person name="Okubo T."/>
            <person name="Sugawara M."/>
            <person name="Nagata Y."/>
            <person name="Tsuda M."/>
            <person name="Minamisawa K."/>
            <person name="Mitsui H."/>
        </authorList>
    </citation>
    <scope>NUCLEOTIDE SEQUENCE</scope>
    <source>
        <strain evidence="2">JCM 14755</strain>
    </source>
</reference>
<proteinExistence type="predicted"/>
<name>A0A0P0Z0N5_9HYPH</name>
<accession>A0A0P0Z0N5</accession>
<dbReference type="AlphaFoldDB" id="A0A0P0Z0N5"/>
<dbReference type="EMBL" id="LC066375">
    <property type="protein sequence ID" value="BAT27524.1"/>
    <property type="molecule type" value="Genomic_DNA"/>
</dbReference>
<protein>
    <submittedName>
        <fullName evidence="2">Uncharacterized protein</fullName>
    </submittedName>
</protein>
<evidence type="ECO:0000256" key="1">
    <source>
        <dbReference type="SAM" id="Coils"/>
    </source>
</evidence>
<keyword evidence="1" id="KW-0175">Coiled coil</keyword>
<organism evidence="2">
    <name type="scientific">Aureimonas frigidaquae</name>
    <dbReference type="NCBI Taxonomy" id="424757"/>
    <lineage>
        <taxon>Bacteria</taxon>
        <taxon>Pseudomonadati</taxon>
        <taxon>Pseudomonadota</taxon>
        <taxon>Alphaproteobacteria</taxon>
        <taxon>Hyphomicrobiales</taxon>
        <taxon>Aurantimonadaceae</taxon>
        <taxon>Aureimonas</taxon>
    </lineage>
</organism>
<dbReference type="RefSeq" id="WP_062226585.1">
    <property type="nucleotide sequence ID" value="NZ_BBWR01000003.1"/>
</dbReference>